<name>A0A0W8INZ6_KOCRO</name>
<protein>
    <recommendedName>
        <fullName evidence="1">site-specific DNA-methyltransferase (adenine-specific)</fullName>
        <ecNumber evidence="1">2.1.1.72</ecNumber>
    </recommendedName>
</protein>
<dbReference type="PANTHER" id="PTHR33841:SF1">
    <property type="entry name" value="DNA METHYLTRANSFERASE A"/>
    <property type="match status" value="1"/>
</dbReference>
<dbReference type="EMBL" id="LQBK01000004">
    <property type="protein sequence ID" value="KUG61491.1"/>
    <property type="molecule type" value="Genomic_DNA"/>
</dbReference>
<keyword evidence="3" id="KW-0808">Transferase</keyword>
<dbReference type="EC" id="2.1.1.72" evidence="1"/>
<dbReference type="Proteomes" id="UP000053512">
    <property type="component" value="Unassembled WGS sequence"/>
</dbReference>
<reference evidence="8" key="1">
    <citation type="submission" date="2015-12" db="EMBL/GenBank/DDBJ databases">
        <authorList>
            <person name="Nair G.R."/>
            <person name="Kaur G."/>
            <person name="Mayilraj S."/>
        </authorList>
    </citation>
    <scope>NUCLEOTIDE SEQUENCE [LARGE SCALE GENOMIC DNA]</scope>
    <source>
        <strain evidence="8">CD08_4</strain>
    </source>
</reference>
<evidence type="ECO:0000256" key="3">
    <source>
        <dbReference type="ARBA" id="ARBA00022679"/>
    </source>
</evidence>
<sequence>MAAYDSIVVVEDWISEHYLTTDSTKASFKAKVADRVKEWKAEEADGQETVRSRFSATRTRLIPALSAFGDAEDAKDTGRSLEEAAAPAHELVRTVLDYRGPTQGQTFTRGSGELQLEAWRSGEGDVVVLEARPAGSLEDVVSSDSRLLGTVAQDGKPVPLSTPKAVSAVYAADEPPAFVAVQAGRWFVLTERERWEEGRYLAVDLLLMAERNDTTRDGEVERALAVTARESVVQAADGTVWWNEVLEDSVKHTVGVSSELREGVRESIEILANEVLERRTAQGLSNDDIDGQDLARQSLRYLYRILFLLYAEASPEMGVLPVGDENYTEGYGLDRLREVVLTDLGTPKAHHGTHLYQSLDVLFRLVNNGHRPRNQQAEDDVSRAPGLTFSNLSADLFLPRATALIDEAKLGNLALQQVLQKLLLSKEGRGKDRGFISYAELGINQLGSVYEGLMSYTGFIAQEDLHEVAKDGNATKGSWVVPVTRSQDIATKDFVTREDPITGEITPVVHHKGSFVFRLAGRERQQSASYYTPEVMTKFVVSQAIEELRGSGAITDAESVLHLSVCEPALGSGAFAVEAVRQLADEYLTLRQKELGQQIEPEDMPRERQRTKAYLALHNVYGVDLNATAVELAEISLWLDTMVKDLKAPWFGLHLRRGNSLIGARRATYSEKQVLSKSWLKETPREDPLSGMAAAMEHDDVDPAVAGRIHHFLLPAEGWGAAAEAKDVKDLAGPAQSALKEWRKSVRTKLTKKDVARLQGLAQRVERLWQLVLIRLQMAEEQIRRDIPLWGRESERLPTDAVTREEIESTFEDPNGAYQRLRRVMDAWNALWFWPLNDTPVTVAGQKVIPPSVEAWLETLEGLLGVEQMLSRVEKARLVAGQMQIGRDLTWEDLNAIEDLDRVTANLRSISNLRQNHPWLVVCERVAKDQGFFHWELDFAPIFANGRFDLQVGNPPWVRPDWDEDMFHAEFDPWWHLVSVATQAEKFQKTTQANSDIVHVEFLRNMATEISGTRAFLTSVATYSIIASLRPDLYRGFMERAWRSMADGGVVALLHPESHFTEKKAGLLRAESYRRLRRHWQFVNELSLFDIHHRITYGVHVYGPRRQEPSFLMAASLYHPQTVARSLVHDGSGEVPGLKDENNRWDVRPHKERIIRVDPGELKVWSDVLGEDAAHWVQAPMIYPMNQSSASVLRKLAEAPRARDLDLYYSSGWNETTDRKNGYFDVGSAIPDSWNDVILQGPHFSLATPFSKQPNPSMKNNLDWSEVDLEALPSKFIPRTSFQRSCGDRYDKGYARWLINGMECPSRNFFRVAWRRMAAIPGWRTLQATVIPPGAAHVGTVLSLISFHESTKVQNQDILNMCGQMNSLPIDFLTRVAQFGDLRQPAIDATPHIKMHPLAMDVAKLSARLTCLSEDYAPLWHSVFDSPWELSSPVRKSEERRQALLEIDAIVAIMLEITVDELCTIYRTQFPVLRSYESKDLYDANGRKVADPVAKLYRTRGEDLSKEDRSWTHPQSGMEYVFEFPFRVLDREEDMRAAYTRFEKLLAERQGRGELAEVTNG</sequence>
<evidence type="ECO:0000313" key="7">
    <source>
        <dbReference type="EMBL" id="KUG61491.1"/>
    </source>
</evidence>
<dbReference type="InterPro" id="IPR011639">
    <property type="entry name" value="MethylTrfase_TaqI-like_dom"/>
</dbReference>
<feature type="domain" description="Type II methyltransferase M.TaqI-like" evidence="6">
    <location>
        <begin position="618"/>
        <end position="997"/>
    </location>
</feature>
<dbReference type="Pfam" id="PF07669">
    <property type="entry name" value="Eco57I"/>
    <property type="match status" value="1"/>
</dbReference>
<evidence type="ECO:0000313" key="8">
    <source>
        <dbReference type="Proteomes" id="UP000053512"/>
    </source>
</evidence>
<gene>
    <name evidence="7" type="ORF">AVL61_00760</name>
</gene>
<comment type="caution">
    <text evidence="7">The sequence shown here is derived from an EMBL/GenBank/DDBJ whole genome shotgun (WGS) entry which is preliminary data.</text>
</comment>
<dbReference type="PRINTS" id="PR00507">
    <property type="entry name" value="N12N6MTFRASE"/>
</dbReference>
<dbReference type="GO" id="GO:0032259">
    <property type="term" value="P:methylation"/>
    <property type="evidence" value="ECO:0007669"/>
    <property type="project" value="UniProtKB-KW"/>
</dbReference>
<dbReference type="PANTHER" id="PTHR33841">
    <property type="entry name" value="DNA METHYLTRANSFERASE YEEA-RELATED"/>
    <property type="match status" value="1"/>
</dbReference>
<dbReference type="InterPro" id="IPR050953">
    <property type="entry name" value="N4_N6_ade-DNA_methylase"/>
</dbReference>
<proteinExistence type="predicted"/>
<dbReference type="OrthoDB" id="4280289at2"/>
<dbReference type="SUPFAM" id="SSF53335">
    <property type="entry name" value="S-adenosyl-L-methionine-dependent methyltransferases"/>
    <property type="match status" value="1"/>
</dbReference>
<evidence type="ECO:0000256" key="2">
    <source>
        <dbReference type="ARBA" id="ARBA00022603"/>
    </source>
</evidence>
<keyword evidence="2" id="KW-0489">Methyltransferase</keyword>
<organism evidence="7 8">
    <name type="scientific">Kocuria rosea subsp. polaris</name>
    <dbReference type="NCBI Taxonomy" id="136273"/>
    <lineage>
        <taxon>Bacteria</taxon>
        <taxon>Bacillati</taxon>
        <taxon>Actinomycetota</taxon>
        <taxon>Actinomycetes</taxon>
        <taxon>Micrococcales</taxon>
        <taxon>Micrococcaceae</taxon>
        <taxon>Kocuria</taxon>
    </lineage>
</organism>
<evidence type="ECO:0000256" key="5">
    <source>
        <dbReference type="ARBA" id="ARBA00047942"/>
    </source>
</evidence>
<comment type="catalytic activity">
    <reaction evidence="5">
        <text>a 2'-deoxyadenosine in DNA + S-adenosyl-L-methionine = an N(6)-methyl-2'-deoxyadenosine in DNA + S-adenosyl-L-homocysteine + H(+)</text>
        <dbReference type="Rhea" id="RHEA:15197"/>
        <dbReference type="Rhea" id="RHEA-COMP:12418"/>
        <dbReference type="Rhea" id="RHEA-COMP:12419"/>
        <dbReference type="ChEBI" id="CHEBI:15378"/>
        <dbReference type="ChEBI" id="CHEBI:57856"/>
        <dbReference type="ChEBI" id="CHEBI:59789"/>
        <dbReference type="ChEBI" id="CHEBI:90615"/>
        <dbReference type="ChEBI" id="CHEBI:90616"/>
        <dbReference type="EC" id="2.1.1.72"/>
    </reaction>
</comment>
<evidence type="ECO:0000259" key="6">
    <source>
        <dbReference type="Pfam" id="PF07669"/>
    </source>
</evidence>
<accession>A0A0W8INZ6</accession>
<keyword evidence="4" id="KW-0949">S-adenosyl-L-methionine</keyword>
<evidence type="ECO:0000256" key="4">
    <source>
        <dbReference type="ARBA" id="ARBA00022691"/>
    </source>
</evidence>
<dbReference type="Gene3D" id="3.40.50.150">
    <property type="entry name" value="Vaccinia Virus protein VP39"/>
    <property type="match status" value="2"/>
</dbReference>
<dbReference type="REBASE" id="240975">
    <property type="entry name" value="KpoCDO84ORF760P"/>
</dbReference>
<dbReference type="InterPro" id="IPR029063">
    <property type="entry name" value="SAM-dependent_MTases_sf"/>
</dbReference>
<dbReference type="GO" id="GO:0009007">
    <property type="term" value="F:site-specific DNA-methyltransferase (adenine-specific) activity"/>
    <property type="evidence" value="ECO:0007669"/>
    <property type="project" value="UniProtKB-EC"/>
</dbReference>
<evidence type="ECO:0000256" key="1">
    <source>
        <dbReference type="ARBA" id="ARBA00011900"/>
    </source>
</evidence>
<dbReference type="RefSeq" id="WP_058872907.1">
    <property type="nucleotide sequence ID" value="NZ_LQBK01000004.1"/>
</dbReference>